<dbReference type="EMBL" id="KV454013">
    <property type="protein sequence ID" value="ODV96366.1"/>
    <property type="molecule type" value="Genomic_DNA"/>
</dbReference>
<accession>A0A1E4TX93</accession>
<dbReference type="GO" id="GO:0016747">
    <property type="term" value="F:acyltransferase activity, transferring groups other than amino-acyl groups"/>
    <property type="evidence" value="ECO:0007669"/>
    <property type="project" value="InterPro"/>
</dbReference>
<keyword evidence="2" id="KW-0012">Acyltransferase</keyword>
<dbReference type="InterPro" id="IPR051556">
    <property type="entry name" value="N-term/lysine_N-AcTrnsfr"/>
</dbReference>
<sequence>MPSTTSDKQYKVTISLDDLTPNNLGVLRKITEKVLPTSYPQQFYHQVIESPSTSITKLAYFNEVPVGCLKAQVLIPEGKTLPSCCYVDSLCVIKAYRKFGIGQQLLDYLEQETIKKFIHTIKLHCWVENKPGVEWYLKNGFQVEEIVKDYYKEQELVNPDAMLLVKTI</sequence>
<dbReference type="Gene3D" id="3.40.630.30">
    <property type="match status" value="1"/>
</dbReference>
<reference evidence="5" key="1">
    <citation type="submission" date="2016-05" db="EMBL/GenBank/DDBJ databases">
        <title>Comparative genomics of biotechnologically important yeasts.</title>
        <authorList>
            <consortium name="DOE Joint Genome Institute"/>
            <person name="Riley R."/>
            <person name="Haridas S."/>
            <person name="Wolfe K.H."/>
            <person name="Lopes M.R."/>
            <person name="Hittinger C.T."/>
            <person name="Goker M."/>
            <person name="Salamov A."/>
            <person name="Wisecaver J."/>
            <person name="Long T.M."/>
            <person name="Aerts A.L."/>
            <person name="Barry K."/>
            <person name="Choi C."/>
            <person name="Clum A."/>
            <person name="Coughlan A.Y."/>
            <person name="Deshpande S."/>
            <person name="Douglass A.P."/>
            <person name="Hanson S.J."/>
            <person name="Klenk H.-P."/>
            <person name="Labutti K."/>
            <person name="Lapidus A."/>
            <person name="Lindquist E."/>
            <person name="Lipzen A."/>
            <person name="Meier-Kolthoff J.P."/>
            <person name="Ohm R.A."/>
            <person name="Otillar R.P."/>
            <person name="Pangilinan J."/>
            <person name="Peng Y."/>
            <person name="Rokas A."/>
            <person name="Rosa C.A."/>
            <person name="Scheuner C."/>
            <person name="Sibirny A.A."/>
            <person name="Slot J.C."/>
            <person name="Stielow J.B."/>
            <person name="Sun H."/>
            <person name="Kurtzman C.P."/>
            <person name="Blackwell M."/>
            <person name="Grigoriev I.V."/>
            <person name="Jeffries T.W."/>
        </authorList>
    </citation>
    <scope>NUCLEOTIDE SEQUENCE [LARGE SCALE GENOMIC DNA]</scope>
    <source>
        <strain evidence="5">NRRL Y-2460</strain>
    </source>
</reference>
<evidence type="ECO:0000313" key="5">
    <source>
        <dbReference type="Proteomes" id="UP000094236"/>
    </source>
</evidence>
<keyword evidence="5" id="KW-1185">Reference proteome</keyword>
<dbReference type="Pfam" id="PF00583">
    <property type="entry name" value="Acetyltransf_1"/>
    <property type="match status" value="1"/>
</dbReference>
<dbReference type="InterPro" id="IPR000182">
    <property type="entry name" value="GNAT_dom"/>
</dbReference>
<evidence type="ECO:0000256" key="1">
    <source>
        <dbReference type="ARBA" id="ARBA00022679"/>
    </source>
</evidence>
<keyword evidence="1" id="KW-0808">Transferase</keyword>
<evidence type="ECO:0000259" key="3">
    <source>
        <dbReference type="PROSITE" id="PS51186"/>
    </source>
</evidence>
<evidence type="ECO:0000313" key="4">
    <source>
        <dbReference type="EMBL" id="ODV96366.1"/>
    </source>
</evidence>
<dbReference type="SUPFAM" id="SSF55729">
    <property type="entry name" value="Acyl-CoA N-acyltransferases (Nat)"/>
    <property type="match status" value="1"/>
</dbReference>
<dbReference type="InterPro" id="IPR016181">
    <property type="entry name" value="Acyl_CoA_acyltransferase"/>
</dbReference>
<dbReference type="AlphaFoldDB" id="A0A1E4TX93"/>
<dbReference type="OrthoDB" id="47374at2759"/>
<proteinExistence type="predicted"/>
<dbReference type="PROSITE" id="PS51186">
    <property type="entry name" value="GNAT"/>
    <property type="match status" value="1"/>
</dbReference>
<evidence type="ECO:0000256" key="2">
    <source>
        <dbReference type="ARBA" id="ARBA00023315"/>
    </source>
</evidence>
<dbReference type="GO" id="GO:0007064">
    <property type="term" value="P:mitotic sister chromatid cohesion"/>
    <property type="evidence" value="ECO:0007669"/>
    <property type="project" value="TreeGrafter"/>
</dbReference>
<dbReference type="PANTHER" id="PTHR42919:SF8">
    <property type="entry name" value="N-ALPHA-ACETYLTRANSFERASE 50"/>
    <property type="match status" value="1"/>
</dbReference>
<dbReference type="STRING" id="669874.A0A1E4TX93"/>
<name>A0A1E4TX93_PACTA</name>
<dbReference type="Proteomes" id="UP000094236">
    <property type="component" value="Unassembled WGS sequence"/>
</dbReference>
<gene>
    <name evidence="4" type="ORF">PACTADRAFT_33539</name>
</gene>
<feature type="domain" description="N-acetyltransferase" evidence="3">
    <location>
        <begin position="14"/>
        <end position="168"/>
    </location>
</feature>
<dbReference type="GO" id="GO:0031415">
    <property type="term" value="C:NatA complex"/>
    <property type="evidence" value="ECO:0007669"/>
    <property type="project" value="TreeGrafter"/>
</dbReference>
<protein>
    <recommendedName>
        <fullName evidence="3">N-acetyltransferase domain-containing protein</fullName>
    </recommendedName>
</protein>
<dbReference type="CDD" id="cd04301">
    <property type="entry name" value="NAT_SF"/>
    <property type="match status" value="1"/>
</dbReference>
<dbReference type="PANTHER" id="PTHR42919">
    <property type="entry name" value="N-ALPHA-ACETYLTRANSFERASE"/>
    <property type="match status" value="1"/>
</dbReference>
<organism evidence="4 5">
    <name type="scientific">Pachysolen tannophilus NRRL Y-2460</name>
    <dbReference type="NCBI Taxonomy" id="669874"/>
    <lineage>
        <taxon>Eukaryota</taxon>
        <taxon>Fungi</taxon>
        <taxon>Dikarya</taxon>
        <taxon>Ascomycota</taxon>
        <taxon>Saccharomycotina</taxon>
        <taxon>Pichiomycetes</taxon>
        <taxon>Pachysolenaceae</taxon>
        <taxon>Pachysolen</taxon>
    </lineage>
</organism>